<name>A0A832I1A1_UNCEI</name>
<dbReference type="InterPro" id="IPR003400">
    <property type="entry name" value="ExbD"/>
</dbReference>
<protein>
    <submittedName>
        <fullName evidence="8">Biopolymer transporter ExbD</fullName>
    </submittedName>
</protein>
<evidence type="ECO:0000256" key="7">
    <source>
        <dbReference type="RuleBase" id="RU003879"/>
    </source>
</evidence>
<keyword evidence="7" id="KW-0813">Transport</keyword>
<dbReference type="GO" id="GO:0005886">
    <property type="term" value="C:plasma membrane"/>
    <property type="evidence" value="ECO:0007669"/>
    <property type="project" value="UniProtKB-SubCell"/>
</dbReference>
<comment type="similarity">
    <text evidence="2 7">Belongs to the ExbD/TolR family.</text>
</comment>
<dbReference type="EMBL" id="DSQF01000012">
    <property type="protein sequence ID" value="HGZ42864.1"/>
    <property type="molecule type" value="Genomic_DNA"/>
</dbReference>
<organism evidence="8">
    <name type="scientific">Eiseniibacteriota bacterium</name>
    <dbReference type="NCBI Taxonomy" id="2212470"/>
    <lineage>
        <taxon>Bacteria</taxon>
        <taxon>Candidatus Eiseniibacteriota</taxon>
    </lineage>
</organism>
<evidence type="ECO:0000256" key="5">
    <source>
        <dbReference type="ARBA" id="ARBA00022989"/>
    </source>
</evidence>
<keyword evidence="4 7" id="KW-0812">Transmembrane</keyword>
<keyword evidence="3" id="KW-1003">Cell membrane</keyword>
<evidence type="ECO:0000256" key="2">
    <source>
        <dbReference type="ARBA" id="ARBA00005811"/>
    </source>
</evidence>
<dbReference type="PANTHER" id="PTHR30558">
    <property type="entry name" value="EXBD MEMBRANE COMPONENT OF PMF-DRIVEN MACROMOLECULE IMPORT SYSTEM"/>
    <property type="match status" value="1"/>
</dbReference>
<keyword evidence="6" id="KW-0472">Membrane</keyword>
<dbReference type="PANTHER" id="PTHR30558:SF3">
    <property type="entry name" value="BIOPOLYMER TRANSPORT PROTEIN EXBD-RELATED"/>
    <property type="match status" value="1"/>
</dbReference>
<evidence type="ECO:0000256" key="1">
    <source>
        <dbReference type="ARBA" id="ARBA00004162"/>
    </source>
</evidence>
<comment type="caution">
    <text evidence="8">The sequence shown here is derived from an EMBL/GenBank/DDBJ whole genome shotgun (WGS) entry which is preliminary data.</text>
</comment>
<dbReference type="GO" id="GO:0015031">
    <property type="term" value="P:protein transport"/>
    <property type="evidence" value="ECO:0007669"/>
    <property type="project" value="UniProtKB-KW"/>
</dbReference>
<keyword evidence="5" id="KW-1133">Transmembrane helix</keyword>
<evidence type="ECO:0000313" key="8">
    <source>
        <dbReference type="EMBL" id="HGZ42864.1"/>
    </source>
</evidence>
<evidence type="ECO:0000256" key="3">
    <source>
        <dbReference type="ARBA" id="ARBA00022475"/>
    </source>
</evidence>
<dbReference type="Pfam" id="PF02472">
    <property type="entry name" value="ExbD"/>
    <property type="match status" value="1"/>
</dbReference>
<gene>
    <name evidence="8" type="ORF">ENR23_05450</name>
</gene>
<accession>A0A832I1A1</accession>
<keyword evidence="7" id="KW-0653">Protein transport</keyword>
<dbReference type="Gene3D" id="3.30.420.270">
    <property type="match status" value="1"/>
</dbReference>
<evidence type="ECO:0000256" key="6">
    <source>
        <dbReference type="ARBA" id="ARBA00023136"/>
    </source>
</evidence>
<sequence length="170" mass="18317">MLKKMRRIGIAIDMTPMVDVAFLLLIFFMTTTQFKPPEKDKITLPESSSEAKAPESDIITIAVTAAKPENNNQAIVRVIYRSRGEEQSQVLLPDQILSDFGTALSNARAANPGARIIVKMDKDAPYGVMADMMHGLQAANAPRFNVMTELKMTGGIGPLSRAASSGGAGH</sequence>
<evidence type="ECO:0000256" key="4">
    <source>
        <dbReference type="ARBA" id="ARBA00022692"/>
    </source>
</evidence>
<dbReference type="GO" id="GO:0022857">
    <property type="term" value="F:transmembrane transporter activity"/>
    <property type="evidence" value="ECO:0007669"/>
    <property type="project" value="InterPro"/>
</dbReference>
<proteinExistence type="inferred from homology"/>
<dbReference type="AlphaFoldDB" id="A0A832I1A1"/>
<reference evidence="8" key="1">
    <citation type="journal article" date="2020" name="mSystems">
        <title>Genome- and Community-Level Interaction Insights into Carbon Utilization and Element Cycling Functions of Hydrothermarchaeota in Hydrothermal Sediment.</title>
        <authorList>
            <person name="Zhou Z."/>
            <person name="Liu Y."/>
            <person name="Xu W."/>
            <person name="Pan J."/>
            <person name="Luo Z.H."/>
            <person name="Li M."/>
        </authorList>
    </citation>
    <scope>NUCLEOTIDE SEQUENCE [LARGE SCALE GENOMIC DNA]</scope>
    <source>
        <strain evidence="8">SpSt-381</strain>
    </source>
</reference>
<comment type="subcellular location">
    <subcellularLocation>
        <location evidence="1">Cell membrane</location>
        <topology evidence="1">Single-pass membrane protein</topology>
    </subcellularLocation>
    <subcellularLocation>
        <location evidence="7">Cell membrane</location>
        <topology evidence="7">Single-pass type II membrane protein</topology>
    </subcellularLocation>
</comment>